<dbReference type="InterPro" id="IPR001763">
    <property type="entry name" value="Rhodanese-like_dom"/>
</dbReference>
<keyword evidence="9" id="KW-1185">Reference proteome</keyword>
<feature type="domain" description="Rhodanese" evidence="7">
    <location>
        <begin position="461"/>
        <end position="545"/>
    </location>
</feature>
<dbReference type="RefSeq" id="WP_091831312.1">
    <property type="nucleotide sequence ID" value="NZ_FNZK01000008.1"/>
</dbReference>
<comment type="cofactor">
    <cofactor evidence="1">
        <name>FAD</name>
        <dbReference type="ChEBI" id="CHEBI:57692"/>
    </cofactor>
</comment>
<evidence type="ECO:0000256" key="4">
    <source>
        <dbReference type="ARBA" id="ARBA00022827"/>
    </source>
</evidence>
<dbReference type="Pfam" id="PF02852">
    <property type="entry name" value="Pyr_redox_dim"/>
    <property type="match status" value="1"/>
</dbReference>
<protein>
    <submittedName>
        <fullName evidence="8">NADPH-dependent 2,4-dienoyl-CoA reductase, sulfur reductase</fullName>
    </submittedName>
</protein>
<name>A0A1H6ZHK6_9FIRM</name>
<evidence type="ECO:0000256" key="5">
    <source>
        <dbReference type="ARBA" id="ARBA00023002"/>
    </source>
</evidence>
<dbReference type="InterPro" id="IPR016156">
    <property type="entry name" value="FAD/NAD-linked_Rdtase_dimer_sf"/>
</dbReference>
<dbReference type="InterPro" id="IPR023753">
    <property type="entry name" value="FAD/NAD-binding_dom"/>
</dbReference>
<keyword evidence="3" id="KW-0285">Flavoprotein</keyword>
<dbReference type="SUPFAM" id="SSF51905">
    <property type="entry name" value="FAD/NAD(P)-binding domain"/>
    <property type="match status" value="1"/>
</dbReference>
<dbReference type="InterPro" id="IPR036188">
    <property type="entry name" value="FAD/NAD-bd_sf"/>
</dbReference>
<evidence type="ECO:0000256" key="6">
    <source>
        <dbReference type="ARBA" id="ARBA00023284"/>
    </source>
</evidence>
<sequence length="546" mass="59328">MRIIIIGSVAAGTSVAAKARRNNLDAEIVIYEKDQDISYSACGLPYYIGEDYIERGQLSPRDPLWFKKRFAIDIFTGHEVLSLDVKEQTLQVENLQTGAVFSDEYDVLVLATGANAVSPPIEGKDADHVFYLRNIVSADKIKTYIQDKKPKTAVVVGSGFIGLEVAENLSRKGMNVTVVEALPKVMPSYDDEMSIRIKQELQEHQVQVFTDERVQVIDALTKTVRTDRGRILPADLVVLSVGVKPAVELAQKAGIKLGVTGAIAVDARMETSIAGIYAVGDCAESYLLIDGTPCYRPMGSTANKMGRIAGDVITGGDLTFRGVLGTGIVQVFDLSCGQTGYTETAAKKASYDVEVIHNIKPNQTEYFAGSSELIIKAVADRKTQKLLGVQIIGKKGVDKRLDVFVTAITFGAKVGDLAHLDLAYAPPFATTKDPVIYTGMILDNALRRGRKIITAKMLMNDRESYTVIDVRSNKDFAKGHIDGAINIPLAEIKHQAGQFAKDQGIVVHCNKGVTGNAAQNVLINLGFSKVYNLSGGYKEYKIEQGL</sequence>
<comment type="similarity">
    <text evidence="2">Belongs to the class-III pyridine nucleotide-disulfide oxidoreductase family.</text>
</comment>
<reference evidence="8 9" key="1">
    <citation type="submission" date="2016-10" db="EMBL/GenBank/DDBJ databases">
        <authorList>
            <person name="de Groot N.N."/>
        </authorList>
    </citation>
    <scope>NUCLEOTIDE SEQUENCE [LARGE SCALE GENOMIC DNA]</scope>
    <source>
        <strain evidence="8 9">DSM 2179</strain>
    </source>
</reference>
<evidence type="ECO:0000313" key="8">
    <source>
        <dbReference type="EMBL" id="SEJ48325.1"/>
    </source>
</evidence>
<dbReference type="SUPFAM" id="SSF55424">
    <property type="entry name" value="FAD/NAD-linked reductases, dimerisation (C-terminal) domain"/>
    <property type="match status" value="1"/>
</dbReference>
<dbReference type="GO" id="GO:0016491">
    <property type="term" value="F:oxidoreductase activity"/>
    <property type="evidence" value="ECO:0007669"/>
    <property type="project" value="UniProtKB-KW"/>
</dbReference>
<evidence type="ECO:0000313" key="9">
    <source>
        <dbReference type="Proteomes" id="UP000199662"/>
    </source>
</evidence>
<dbReference type="InterPro" id="IPR004099">
    <property type="entry name" value="Pyr_nucl-diS_OxRdtase_dimer"/>
</dbReference>
<dbReference type="Pfam" id="PF07992">
    <property type="entry name" value="Pyr_redox_2"/>
    <property type="match status" value="1"/>
</dbReference>
<dbReference type="PANTHER" id="PTHR43429:SF1">
    <property type="entry name" value="NAD(P)H SULFUR OXIDOREDUCTASE (COA-DEPENDENT)"/>
    <property type="match status" value="1"/>
</dbReference>
<evidence type="ECO:0000256" key="3">
    <source>
        <dbReference type="ARBA" id="ARBA00022630"/>
    </source>
</evidence>
<dbReference type="Pfam" id="PF00581">
    <property type="entry name" value="Rhodanese"/>
    <property type="match status" value="1"/>
</dbReference>
<dbReference type="Gene3D" id="3.40.250.10">
    <property type="entry name" value="Rhodanese-like domain"/>
    <property type="match status" value="1"/>
</dbReference>
<keyword evidence="6" id="KW-0676">Redox-active center</keyword>
<dbReference type="InterPro" id="IPR036873">
    <property type="entry name" value="Rhodanese-like_dom_sf"/>
</dbReference>
<organism evidence="8 9">
    <name type="scientific">Propionispira arboris</name>
    <dbReference type="NCBI Taxonomy" id="84035"/>
    <lineage>
        <taxon>Bacteria</taxon>
        <taxon>Bacillati</taxon>
        <taxon>Bacillota</taxon>
        <taxon>Negativicutes</taxon>
        <taxon>Selenomonadales</taxon>
        <taxon>Selenomonadaceae</taxon>
        <taxon>Propionispira</taxon>
    </lineage>
</organism>
<dbReference type="AlphaFoldDB" id="A0A1H6ZHK6"/>
<dbReference type="PROSITE" id="PS50206">
    <property type="entry name" value="RHODANESE_3"/>
    <property type="match status" value="1"/>
</dbReference>
<dbReference type="Gene3D" id="3.50.50.60">
    <property type="entry name" value="FAD/NAD(P)-binding domain"/>
    <property type="match status" value="2"/>
</dbReference>
<proteinExistence type="inferred from homology"/>
<dbReference type="SUPFAM" id="SSF52821">
    <property type="entry name" value="Rhodanese/Cell cycle control phosphatase"/>
    <property type="match status" value="1"/>
</dbReference>
<dbReference type="Proteomes" id="UP000199662">
    <property type="component" value="Unassembled WGS sequence"/>
</dbReference>
<dbReference type="PANTHER" id="PTHR43429">
    <property type="entry name" value="PYRIDINE NUCLEOTIDE-DISULFIDE OXIDOREDUCTASE DOMAIN-CONTAINING"/>
    <property type="match status" value="1"/>
</dbReference>
<dbReference type="SMART" id="SM00450">
    <property type="entry name" value="RHOD"/>
    <property type="match status" value="1"/>
</dbReference>
<dbReference type="PRINTS" id="PR00411">
    <property type="entry name" value="PNDRDTASEI"/>
</dbReference>
<dbReference type="EMBL" id="FNZK01000008">
    <property type="protein sequence ID" value="SEJ48325.1"/>
    <property type="molecule type" value="Genomic_DNA"/>
</dbReference>
<evidence type="ECO:0000256" key="2">
    <source>
        <dbReference type="ARBA" id="ARBA00009130"/>
    </source>
</evidence>
<gene>
    <name evidence="8" type="ORF">SAMN05660742_108154</name>
</gene>
<accession>A0A1H6ZHK6</accession>
<dbReference type="PRINTS" id="PR00368">
    <property type="entry name" value="FADPNR"/>
</dbReference>
<evidence type="ECO:0000256" key="1">
    <source>
        <dbReference type="ARBA" id="ARBA00001974"/>
    </source>
</evidence>
<dbReference type="STRING" id="84035.SAMN05660742_108154"/>
<evidence type="ECO:0000259" key="7">
    <source>
        <dbReference type="PROSITE" id="PS50206"/>
    </source>
</evidence>
<keyword evidence="4" id="KW-0274">FAD</keyword>
<dbReference type="InterPro" id="IPR050260">
    <property type="entry name" value="FAD-bd_OxRdtase"/>
</dbReference>
<keyword evidence="5" id="KW-0560">Oxidoreductase</keyword>